<name>A0A2U2PBQ4_9SPHI</name>
<organism evidence="1 2">
    <name type="scientific">Pararcticibacter amylolyticus</name>
    <dbReference type="NCBI Taxonomy" id="2173175"/>
    <lineage>
        <taxon>Bacteria</taxon>
        <taxon>Pseudomonadati</taxon>
        <taxon>Bacteroidota</taxon>
        <taxon>Sphingobacteriia</taxon>
        <taxon>Sphingobacteriales</taxon>
        <taxon>Sphingobacteriaceae</taxon>
        <taxon>Pararcticibacter</taxon>
    </lineage>
</organism>
<protein>
    <submittedName>
        <fullName evidence="1">DUF4286 domain-containing protein</fullName>
    </submittedName>
</protein>
<keyword evidence="2" id="KW-1185">Reference proteome</keyword>
<dbReference type="Proteomes" id="UP000245647">
    <property type="component" value="Unassembled WGS sequence"/>
</dbReference>
<comment type="caution">
    <text evidence="1">The sequence shown here is derived from an EMBL/GenBank/DDBJ whole genome shotgun (WGS) entry which is preliminary data.</text>
</comment>
<gene>
    <name evidence="1" type="ORF">DDR33_20645</name>
</gene>
<dbReference type="EMBL" id="QEAS01000020">
    <property type="protein sequence ID" value="PWG78836.1"/>
    <property type="molecule type" value="Genomic_DNA"/>
</dbReference>
<dbReference type="AlphaFoldDB" id="A0A2U2PBQ4"/>
<evidence type="ECO:0000313" key="2">
    <source>
        <dbReference type="Proteomes" id="UP000245647"/>
    </source>
</evidence>
<dbReference type="Pfam" id="PF14114">
    <property type="entry name" value="DUF4286"/>
    <property type="match status" value="1"/>
</dbReference>
<dbReference type="RefSeq" id="WP_109417694.1">
    <property type="nucleotide sequence ID" value="NZ_QEAS01000020.1"/>
</dbReference>
<dbReference type="OrthoDB" id="1121837at2"/>
<sequence>MVLYNITAIIEKPINDEWLKWINEEFIPRAMSSGSFTSNRLLRVLESPNEGITYCLQFVSDNADNYRHFKESFEPDIIKDLTSQFANRFVSFNSLMEFVD</sequence>
<evidence type="ECO:0000313" key="1">
    <source>
        <dbReference type="EMBL" id="PWG78836.1"/>
    </source>
</evidence>
<proteinExistence type="predicted"/>
<accession>A0A2U2PBQ4</accession>
<dbReference type="InterPro" id="IPR025563">
    <property type="entry name" value="DUF4286"/>
</dbReference>
<reference evidence="1 2" key="1">
    <citation type="submission" date="2018-04" db="EMBL/GenBank/DDBJ databases">
        <title>Pedobacter chongqingensis sp. nov., isolated from a rottenly hemp rope.</title>
        <authorList>
            <person name="Cai Y."/>
        </authorList>
    </citation>
    <scope>NUCLEOTIDE SEQUENCE [LARGE SCALE GENOMIC DNA]</scope>
    <source>
        <strain evidence="1 2">FJ4-8</strain>
    </source>
</reference>